<dbReference type="KEGG" id="trb:HB776_11355"/>
<reference evidence="2" key="1">
    <citation type="journal article" date="2020" name="Mol. Plant Microbe">
        <title>Rhizobial microsymbionts of the narrowly endemic Oxytropis species growing in Kamchatka are characterized by significant genetic diversity and possess a set of genes that are associated with T3SS and T6SS secretion systems and can affect the development of symbiosis.</title>
        <authorList>
            <person name="Safronova V."/>
            <person name="Guro P."/>
            <person name="Sazanova A."/>
            <person name="Kuznetsova I."/>
            <person name="Belimov A."/>
            <person name="Yakubov V."/>
            <person name="Chirak E."/>
            <person name="Afonin A."/>
            <person name="Gogolev Y."/>
            <person name="Andronov E."/>
            <person name="Tikhonovich I."/>
        </authorList>
    </citation>
    <scope>NUCLEOTIDE SEQUENCE [LARGE SCALE GENOMIC DNA]</scope>
    <source>
        <strain evidence="2">581</strain>
    </source>
</reference>
<evidence type="ECO:0000313" key="2">
    <source>
        <dbReference type="Proteomes" id="UP000515291"/>
    </source>
</evidence>
<evidence type="ECO:0000313" key="1">
    <source>
        <dbReference type="EMBL" id="QND71755.1"/>
    </source>
</evidence>
<sequence length="70" mass="7855">MPMTPPIPDDQAQGDGGPEEAALYIKSAVRDLSRMARRHRHDMLAYLLDMAHLETEEILRLQGLRKPSGS</sequence>
<protein>
    <submittedName>
        <fullName evidence="1">Uncharacterized protein</fullName>
    </submittedName>
</protein>
<organism evidence="1 2">
    <name type="scientific">Tardiphaga robiniae</name>
    <dbReference type="NCBI Taxonomy" id="943830"/>
    <lineage>
        <taxon>Bacteria</taxon>
        <taxon>Pseudomonadati</taxon>
        <taxon>Pseudomonadota</taxon>
        <taxon>Alphaproteobacteria</taxon>
        <taxon>Hyphomicrobiales</taxon>
        <taxon>Nitrobacteraceae</taxon>
        <taxon>Tardiphaga</taxon>
    </lineage>
</organism>
<proteinExistence type="predicted"/>
<gene>
    <name evidence="1" type="ORF">HB776_11355</name>
</gene>
<dbReference type="AlphaFoldDB" id="A0A7G6TYC3"/>
<dbReference type="EMBL" id="CP050292">
    <property type="protein sequence ID" value="QND71755.1"/>
    <property type="molecule type" value="Genomic_DNA"/>
</dbReference>
<accession>A0A7G6TYC3</accession>
<dbReference type="Proteomes" id="UP000515291">
    <property type="component" value="Chromosome"/>
</dbReference>
<name>A0A7G6TYC3_9BRAD</name>